<feature type="domain" description="STAS" evidence="3">
    <location>
        <begin position="15"/>
        <end position="128"/>
    </location>
</feature>
<reference evidence="4 5" key="1">
    <citation type="submission" date="2024-10" db="EMBL/GenBank/DDBJ databases">
        <title>The Natural Products Discovery Center: Release of the First 8490 Sequenced Strains for Exploring Actinobacteria Biosynthetic Diversity.</title>
        <authorList>
            <person name="Kalkreuter E."/>
            <person name="Kautsar S.A."/>
            <person name="Yang D."/>
            <person name="Bader C.D."/>
            <person name="Teijaro C.N."/>
            <person name="Fluegel L."/>
            <person name="Davis C.M."/>
            <person name="Simpson J.R."/>
            <person name="Lauterbach L."/>
            <person name="Steele A.D."/>
            <person name="Gui C."/>
            <person name="Meng S."/>
            <person name="Li G."/>
            <person name="Viehrig K."/>
            <person name="Ye F."/>
            <person name="Su P."/>
            <person name="Kiefer A.F."/>
            <person name="Nichols A."/>
            <person name="Cepeda A.J."/>
            <person name="Yan W."/>
            <person name="Fan B."/>
            <person name="Jiang Y."/>
            <person name="Adhikari A."/>
            <person name="Zheng C.-J."/>
            <person name="Schuster L."/>
            <person name="Cowan T.M."/>
            <person name="Smanski M.J."/>
            <person name="Chevrette M.G."/>
            <person name="De Carvalho L.P.S."/>
            <person name="Shen B."/>
        </authorList>
    </citation>
    <scope>NUCLEOTIDE SEQUENCE [LARGE SCALE GENOMIC DNA]</scope>
    <source>
        <strain evidence="4 5">NPDC004045</strain>
    </source>
</reference>
<dbReference type="EMBL" id="JBIAMX010000016">
    <property type="protein sequence ID" value="MFF0545853.1"/>
    <property type="molecule type" value="Genomic_DNA"/>
</dbReference>
<evidence type="ECO:0000256" key="1">
    <source>
        <dbReference type="ARBA" id="ARBA00009013"/>
    </source>
</evidence>
<evidence type="ECO:0000259" key="3">
    <source>
        <dbReference type="PROSITE" id="PS50801"/>
    </source>
</evidence>
<keyword evidence="5" id="KW-1185">Reference proteome</keyword>
<dbReference type="RefSeq" id="WP_387702282.1">
    <property type="nucleotide sequence ID" value="NZ_JBIAMX010000016.1"/>
</dbReference>
<proteinExistence type="inferred from homology"/>
<evidence type="ECO:0000256" key="2">
    <source>
        <dbReference type="RuleBase" id="RU003749"/>
    </source>
</evidence>
<dbReference type="Gene3D" id="3.30.750.24">
    <property type="entry name" value="STAS domain"/>
    <property type="match status" value="1"/>
</dbReference>
<protein>
    <recommendedName>
        <fullName evidence="2">Anti-sigma factor antagonist</fullName>
    </recommendedName>
</protein>
<dbReference type="NCBIfam" id="TIGR00377">
    <property type="entry name" value="ant_ant_sig"/>
    <property type="match status" value="1"/>
</dbReference>
<dbReference type="InterPro" id="IPR036513">
    <property type="entry name" value="STAS_dom_sf"/>
</dbReference>
<comment type="caution">
    <text evidence="4">The sequence shown here is derived from an EMBL/GenBank/DDBJ whole genome shotgun (WGS) entry which is preliminary data.</text>
</comment>
<dbReference type="PANTHER" id="PTHR33495:SF2">
    <property type="entry name" value="ANTI-SIGMA FACTOR ANTAGONIST TM_1081-RELATED"/>
    <property type="match status" value="1"/>
</dbReference>
<dbReference type="CDD" id="cd07043">
    <property type="entry name" value="STAS_anti-anti-sigma_factors"/>
    <property type="match status" value="1"/>
</dbReference>
<evidence type="ECO:0000313" key="5">
    <source>
        <dbReference type="Proteomes" id="UP001601444"/>
    </source>
</evidence>
<dbReference type="SUPFAM" id="SSF52091">
    <property type="entry name" value="SpoIIaa-like"/>
    <property type="match status" value="1"/>
</dbReference>
<sequence length="186" mass="20075">MTSTSDVPADVLRRFDAAVDAAGRTVVLRARGEVDAYTLPHWRSLLRRAAAATEDGGHLVIDLDEVSFLSARSVADLADLAGDLERRAITLALTEGRAAATTRRILDITGLTERLSVHRNLRAALAAGHRAGDRWSAGRTALLEDHVDAVAPVRVRDRRPAHLEQIGGRLDHVPGEAGLVYRVPDS</sequence>
<comment type="similarity">
    <text evidence="1 2">Belongs to the anti-sigma-factor antagonist family.</text>
</comment>
<dbReference type="Proteomes" id="UP001601444">
    <property type="component" value="Unassembled WGS sequence"/>
</dbReference>
<accession>A0ABW6PTU6</accession>
<dbReference type="PROSITE" id="PS50801">
    <property type="entry name" value="STAS"/>
    <property type="match status" value="1"/>
</dbReference>
<dbReference type="InterPro" id="IPR002645">
    <property type="entry name" value="STAS_dom"/>
</dbReference>
<organism evidence="4 5">
    <name type="scientific">Nocardia thailandica</name>
    <dbReference type="NCBI Taxonomy" id="257275"/>
    <lineage>
        <taxon>Bacteria</taxon>
        <taxon>Bacillati</taxon>
        <taxon>Actinomycetota</taxon>
        <taxon>Actinomycetes</taxon>
        <taxon>Mycobacteriales</taxon>
        <taxon>Nocardiaceae</taxon>
        <taxon>Nocardia</taxon>
    </lineage>
</organism>
<name>A0ABW6PTU6_9NOCA</name>
<evidence type="ECO:0000313" key="4">
    <source>
        <dbReference type="EMBL" id="MFF0545853.1"/>
    </source>
</evidence>
<dbReference type="PANTHER" id="PTHR33495">
    <property type="entry name" value="ANTI-SIGMA FACTOR ANTAGONIST TM_1081-RELATED-RELATED"/>
    <property type="match status" value="1"/>
</dbReference>
<dbReference type="Pfam" id="PF01740">
    <property type="entry name" value="STAS"/>
    <property type="match status" value="1"/>
</dbReference>
<gene>
    <name evidence="4" type="ORF">ACFYTF_23730</name>
</gene>
<dbReference type="InterPro" id="IPR003658">
    <property type="entry name" value="Anti-sigma_ant"/>
</dbReference>